<keyword evidence="3" id="KW-0808">Transferase</keyword>
<reference evidence="3 4" key="1">
    <citation type="submission" date="2018-01" db="EMBL/GenBank/DDBJ databases">
        <title>Lactibacter flavus gen. nov., sp. nov., a novel bacterium of the family Propionibacteriaceae isolated from raw milk and dairy products.</title>
        <authorList>
            <person name="Wenning M."/>
            <person name="Breitenwieser F."/>
            <person name="Huptas C."/>
            <person name="von Neubeck M."/>
            <person name="Busse H.-J."/>
            <person name="Scherer S."/>
        </authorList>
    </citation>
    <scope>NUCLEOTIDE SEQUENCE [LARGE SCALE GENOMIC DNA]</scope>
    <source>
        <strain evidence="3 4">VG341</strain>
    </source>
</reference>
<dbReference type="InterPro" id="IPR051554">
    <property type="entry name" value="Acetyltransferase_Eis"/>
</dbReference>
<dbReference type="Gene3D" id="3.40.630.30">
    <property type="match status" value="2"/>
</dbReference>
<dbReference type="OrthoDB" id="8399956at2"/>
<dbReference type="Gene3D" id="3.30.1050.10">
    <property type="entry name" value="SCP2 sterol-binding domain"/>
    <property type="match status" value="1"/>
</dbReference>
<dbReference type="PANTHER" id="PTHR37817:SF1">
    <property type="entry name" value="N-ACETYLTRANSFERASE EIS"/>
    <property type="match status" value="1"/>
</dbReference>
<evidence type="ECO:0000313" key="4">
    <source>
        <dbReference type="Proteomes" id="UP000290624"/>
    </source>
</evidence>
<dbReference type="GO" id="GO:0030649">
    <property type="term" value="P:aminoglycoside antibiotic catabolic process"/>
    <property type="evidence" value="ECO:0007669"/>
    <property type="project" value="TreeGrafter"/>
</dbReference>
<gene>
    <name evidence="3" type="ORF">C1706_08215</name>
</gene>
<dbReference type="InterPro" id="IPR041380">
    <property type="entry name" value="Acetyltransf_17"/>
</dbReference>
<evidence type="ECO:0000259" key="2">
    <source>
        <dbReference type="Pfam" id="PF17668"/>
    </source>
</evidence>
<dbReference type="Pfam" id="PF17668">
    <property type="entry name" value="Acetyltransf_17"/>
    <property type="match status" value="1"/>
</dbReference>
<feature type="domain" description="Enhanced intracellular survival protein" evidence="1">
    <location>
        <begin position="317"/>
        <end position="413"/>
    </location>
</feature>
<dbReference type="SUPFAM" id="SSF55729">
    <property type="entry name" value="Acyl-CoA N-acyltransferases (Nat)"/>
    <property type="match status" value="1"/>
</dbReference>
<dbReference type="Pfam" id="PF13530">
    <property type="entry name" value="SCP2_2"/>
    <property type="match status" value="1"/>
</dbReference>
<dbReference type="AlphaFoldDB" id="A0A4Q2EFG4"/>
<dbReference type="Pfam" id="PF13527">
    <property type="entry name" value="Acetyltransf_9"/>
    <property type="match status" value="1"/>
</dbReference>
<proteinExistence type="predicted"/>
<dbReference type="InterPro" id="IPR016181">
    <property type="entry name" value="Acyl_CoA_acyltransferase"/>
</dbReference>
<dbReference type="EMBL" id="PPCV01000005">
    <property type="protein sequence ID" value="RXW32021.1"/>
    <property type="molecule type" value="Genomic_DNA"/>
</dbReference>
<comment type="caution">
    <text evidence="3">The sequence shown here is derived from an EMBL/GenBank/DDBJ whole genome shotgun (WGS) entry which is preliminary data.</text>
</comment>
<keyword evidence="4" id="KW-1185">Reference proteome</keyword>
<dbReference type="InterPro" id="IPR036527">
    <property type="entry name" value="SCP2_sterol-bd_dom_sf"/>
</dbReference>
<protein>
    <submittedName>
        <fullName evidence="3">GNAT family N-acetyltransferase</fullName>
    </submittedName>
</protein>
<dbReference type="InterPro" id="IPR025559">
    <property type="entry name" value="Eis_dom"/>
</dbReference>
<dbReference type="CDD" id="cd04301">
    <property type="entry name" value="NAT_SF"/>
    <property type="match status" value="1"/>
</dbReference>
<feature type="domain" description="Eis-like acetyltransferase" evidence="2">
    <location>
        <begin position="213"/>
        <end position="313"/>
    </location>
</feature>
<dbReference type="SUPFAM" id="SSF55718">
    <property type="entry name" value="SCP-like"/>
    <property type="match status" value="1"/>
</dbReference>
<dbReference type="GO" id="GO:0034069">
    <property type="term" value="F:aminoglycoside N-acetyltransferase activity"/>
    <property type="evidence" value="ECO:0007669"/>
    <property type="project" value="TreeGrafter"/>
</dbReference>
<dbReference type="Proteomes" id="UP000290624">
    <property type="component" value="Unassembled WGS sequence"/>
</dbReference>
<accession>A0A4Q2EFG4</accession>
<dbReference type="RefSeq" id="WP_129458761.1">
    <property type="nucleotide sequence ID" value="NZ_PPCV01000005.1"/>
</dbReference>
<organism evidence="3 4">
    <name type="scientific">Propioniciclava flava</name>
    <dbReference type="NCBI Taxonomy" id="2072026"/>
    <lineage>
        <taxon>Bacteria</taxon>
        <taxon>Bacillati</taxon>
        <taxon>Actinomycetota</taxon>
        <taxon>Actinomycetes</taxon>
        <taxon>Propionibacteriales</taxon>
        <taxon>Propionibacteriaceae</taxon>
        <taxon>Propioniciclava</taxon>
    </lineage>
</organism>
<sequence>MSDVRFDSVPVVDPASPAMRAWQDATRLGFGMADASDDALTHWVRDISAIDMRLDAAYATSALPGVTAEWDAPVGTFGSACLSINAGAAPVPALYVFDVTVRTTHRRRGVLKRLMTDALTRAHRDGIPLAALTASEATIYGRFGFGIATRRRGVTLTTLPAPAWHREVEPRMALVSPADALTIRDEVFARIHASTRGSHLRPHTYTTFLSGAWDDDKEAPVAGLRVAVHTDAEGAPDGVVSYVMNEADESVQVRDLLAVDAEAELALWQFLGSIDLVKKVIWRNLSPTSPLEWALTDPRRVTTTGVEDFTWLRVLDVPAALTARGWEADGSVEFSVTDPMGFAEGAWRVTVADHTADVTPLDAAAVRVDVTALASLYMGLVDASTLAVAGLIEGPANGIDALARLFRTAVPPYSLTGF</sequence>
<evidence type="ECO:0000259" key="1">
    <source>
        <dbReference type="Pfam" id="PF13530"/>
    </source>
</evidence>
<dbReference type="PANTHER" id="PTHR37817">
    <property type="entry name" value="N-ACETYLTRANSFERASE EIS"/>
    <property type="match status" value="1"/>
</dbReference>
<evidence type="ECO:0000313" key="3">
    <source>
        <dbReference type="EMBL" id="RXW32021.1"/>
    </source>
</evidence>
<name>A0A4Q2EFG4_9ACTN</name>